<accession>A0A4Y3WUW3</accession>
<evidence type="ECO:0000313" key="1">
    <source>
        <dbReference type="EMBL" id="GEC21860.1"/>
    </source>
</evidence>
<keyword evidence="2" id="KW-1185">Reference proteome</keyword>
<dbReference type="EMBL" id="BJNG01000037">
    <property type="protein sequence ID" value="GEC21860.1"/>
    <property type="molecule type" value="Genomic_DNA"/>
</dbReference>
<proteinExistence type="predicted"/>
<dbReference type="Proteomes" id="UP000320338">
    <property type="component" value="Unassembled WGS sequence"/>
</dbReference>
<organism evidence="1 2">
    <name type="scientific">Pseudonocardia hydrocarbonoxydans</name>
    <dbReference type="NCBI Taxonomy" id="76726"/>
    <lineage>
        <taxon>Bacteria</taxon>
        <taxon>Bacillati</taxon>
        <taxon>Actinomycetota</taxon>
        <taxon>Actinomycetes</taxon>
        <taxon>Pseudonocardiales</taxon>
        <taxon>Pseudonocardiaceae</taxon>
        <taxon>Pseudonocardia</taxon>
    </lineage>
</organism>
<sequence>MSTALLTPYIEEAHQRLGERATPDVLAVAEALERYAAADGRLPDGRAVVEETGLPSEEFKAALSVLGAAGLFVARGESRDGTARIVVPGVRVLRSPDREVDYRCSVMDHPGLSVGARYTGVAIVRHCFRKLELFAGMDTVAEWIGLSPESRKQAGKYVEELAKAGFLDPIGKAGRSIKYRLTIPERVDPPH</sequence>
<protein>
    <submittedName>
        <fullName evidence="1">Uncharacterized protein</fullName>
    </submittedName>
</protein>
<dbReference type="AlphaFoldDB" id="A0A4Y3WUW3"/>
<reference evidence="1 2" key="1">
    <citation type="submission" date="2019-06" db="EMBL/GenBank/DDBJ databases">
        <title>Whole genome shotgun sequence of Pseudonocardia hydrocarbonoxydans NBRC 14498.</title>
        <authorList>
            <person name="Hosoyama A."/>
            <person name="Uohara A."/>
            <person name="Ohji S."/>
            <person name="Ichikawa N."/>
        </authorList>
    </citation>
    <scope>NUCLEOTIDE SEQUENCE [LARGE SCALE GENOMIC DNA]</scope>
    <source>
        <strain evidence="1 2">NBRC 14498</strain>
    </source>
</reference>
<comment type="caution">
    <text evidence="1">The sequence shown here is derived from an EMBL/GenBank/DDBJ whole genome shotgun (WGS) entry which is preliminary data.</text>
</comment>
<gene>
    <name evidence="1" type="ORF">PHY01_41430</name>
</gene>
<evidence type="ECO:0000313" key="2">
    <source>
        <dbReference type="Proteomes" id="UP000320338"/>
    </source>
</evidence>
<dbReference type="RefSeq" id="WP_141280819.1">
    <property type="nucleotide sequence ID" value="NZ_BAAARZ010000006.1"/>
</dbReference>
<name>A0A4Y3WUW3_9PSEU</name>